<gene>
    <name evidence="2" type="ORF">BCT74_14310</name>
</gene>
<organism evidence="2 3">
    <name type="scientific">Vibrio lentus</name>
    <dbReference type="NCBI Taxonomy" id="136468"/>
    <lineage>
        <taxon>Bacteria</taxon>
        <taxon>Pseudomonadati</taxon>
        <taxon>Pseudomonadota</taxon>
        <taxon>Gammaproteobacteria</taxon>
        <taxon>Vibrionales</taxon>
        <taxon>Vibrionaceae</taxon>
        <taxon>Vibrio</taxon>
    </lineage>
</organism>
<comment type="caution">
    <text evidence="2">The sequence shown here is derived from an EMBL/GenBank/DDBJ whole genome shotgun (WGS) entry which is preliminary data.</text>
</comment>
<evidence type="ECO:0000256" key="1">
    <source>
        <dbReference type="SAM" id="MobiDB-lite"/>
    </source>
</evidence>
<evidence type="ECO:0000313" key="2">
    <source>
        <dbReference type="EMBL" id="PML52805.1"/>
    </source>
</evidence>
<protein>
    <submittedName>
        <fullName evidence="2">Uncharacterized protein</fullName>
    </submittedName>
</protein>
<reference evidence="3" key="1">
    <citation type="submission" date="2016-07" db="EMBL/GenBank/DDBJ databases">
        <title>Nontailed viruses are major unrecognized killers of bacteria in the ocean.</title>
        <authorList>
            <person name="Kauffman K."/>
            <person name="Hussain F."/>
            <person name="Yang J."/>
            <person name="Arevalo P."/>
            <person name="Brown J."/>
            <person name="Cutler M."/>
            <person name="Kelly L."/>
            <person name="Polz M.F."/>
        </authorList>
    </citation>
    <scope>NUCLEOTIDE SEQUENCE [LARGE SCALE GENOMIC DNA]</scope>
    <source>
        <strain evidence="3">10N.261.51.B8</strain>
    </source>
</reference>
<name>A0A2N7I8Z3_9VIBR</name>
<dbReference type="AlphaFoldDB" id="A0A2N7I8Z3"/>
<accession>A0A2N7I8Z3</accession>
<sequence>MHAKPLDTFIESEFHNEDSQPNKGSEITLDLLPCIGLNITKLLRELYDPMVMNLTSGKF</sequence>
<feature type="region of interest" description="Disordered" evidence="1">
    <location>
        <begin position="1"/>
        <end position="23"/>
    </location>
</feature>
<evidence type="ECO:0000313" key="3">
    <source>
        <dbReference type="Proteomes" id="UP000235746"/>
    </source>
</evidence>
<dbReference type="EMBL" id="MCYL01000047">
    <property type="protein sequence ID" value="PML52805.1"/>
    <property type="molecule type" value="Genomic_DNA"/>
</dbReference>
<proteinExistence type="predicted"/>
<dbReference type="Proteomes" id="UP000235746">
    <property type="component" value="Unassembled WGS sequence"/>
</dbReference>